<keyword evidence="4" id="KW-1185">Reference proteome</keyword>
<keyword evidence="2" id="KW-0812">Transmembrane</keyword>
<dbReference type="Proteomes" id="UP000309747">
    <property type="component" value="Unassembled WGS sequence"/>
</dbReference>
<feature type="compositionally biased region" description="Polar residues" evidence="1">
    <location>
        <begin position="99"/>
        <end position="119"/>
    </location>
</feature>
<keyword evidence="2" id="KW-1133">Transmembrane helix</keyword>
<protein>
    <submittedName>
        <fullName evidence="3">Uncharacterized protein</fullName>
    </submittedName>
</protein>
<sequence length="125" mass="12516">MTPAPAESHGIVSGPVRRMLAIVAVLALVLMSAWLPSRPMALPGSLLPSHDQLSDTALLTGLAVLERPAAPSLPKSAAPDFGDSRAVPGGGVPRAAHPVQSSATAPLSGTPRPATQSRAPPTPAG</sequence>
<gene>
    <name evidence="3" type="ORF">FA743_03325</name>
</gene>
<dbReference type="AlphaFoldDB" id="A0A4U0RF80"/>
<feature type="region of interest" description="Disordered" evidence="1">
    <location>
        <begin position="71"/>
        <end position="125"/>
    </location>
</feature>
<proteinExistence type="predicted"/>
<keyword evidence="2" id="KW-0472">Membrane</keyword>
<evidence type="ECO:0000256" key="1">
    <source>
        <dbReference type="SAM" id="MobiDB-lite"/>
    </source>
</evidence>
<reference evidence="3 4" key="1">
    <citation type="submission" date="2019-04" db="EMBL/GenBank/DDBJ databases">
        <authorList>
            <person name="Li J."/>
        </authorList>
    </citation>
    <scope>NUCLEOTIDE SEQUENCE [LARGE SCALE GENOMIC DNA]</scope>
    <source>
        <strain evidence="3 4">KCTC 42687</strain>
    </source>
</reference>
<dbReference type="EMBL" id="SUNI01000002">
    <property type="protein sequence ID" value="TJZ93270.1"/>
    <property type="molecule type" value="Genomic_DNA"/>
</dbReference>
<name>A0A4U0RF80_9RHOB</name>
<evidence type="ECO:0000313" key="3">
    <source>
        <dbReference type="EMBL" id="TJZ93270.1"/>
    </source>
</evidence>
<evidence type="ECO:0000313" key="4">
    <source>
        <dbReference type="Proteomes" id="UP000309747"/>
    </source>
</evidence>
<accession>A0A4U0RF80</accession>
<comment type="caution">
    <text evidence="3">The sequence shown here is derived from an EMBL/GenBank/DDBJ whole genome shotgun (WGS) entry which is preliminary data.</text>
</comment>
<evidence type="ECO:0000256" key="2">
    <source>
        <dbReference type="SAM" id="Phobius"/>
    </source>
</evidence>
<feature type="transmembrane region" description="Helical" evidence="2">
    <location>
        <begin position="20"/>
        <end position="37"/>
    </location>
</feature>
<dbReference type="RefSeq" id="WP_136884470.1">
    <property type="nucleotide sequence ID" value="NZ_SUNI01000002.1"/>
</dbReference>
<organism evidence="3 4">
    <name type="scientific">Paracoccus gahaiensis</name>
    <dbReference type="NCBI Taxonomy" id="1706839"/>
    <lineage>
        <taxon>Bacteria</taxon>
        <taxon>Pseudomonadati</taxon>
        <taxon>Pseudomonadota</taxon>
        <taxon>Alphaproteobacteria</taxon>
        <taxon>Rhodobacterales</taxon>
        <taxon>Paracoccaceae</taxon>
        <taxon>Paracoccus</taxon>
    </lineage>
</organism>